<feature type="transmembrane region" description="Helical" evidence="1">
    <location>
        <begin position="6"/>
        <end position="32"/>
    </location>
</feature>
<keyword evidence="3" id="KW-1185">Reference proteome</keyword>
<evidence type="ECO:0000256" key="1">
    <source>
        <dbReference type="SAM" id="Phobius"/>
    </source>
</evidence>
<feature type="transmembrane region" description="Helical" evidence="1">
    <location>
        <begin position="97"/>
        <end position="118"/>
    </location>
</feature>
<dbReference type="Proteomes" id="UP000222564">
    <property type="component" value="Unassembled WGS sequence"/>
</dbReference>
<accession>A0A2C6MIY3</accession>
<organism evidence="2 3">
    <name type="scientific">Desulforamulus profundi</name>
    <dbReference type="NCBI Taxonomy" id="1383067"/>
    <lineage>
        <taxon>Bacteria</taxon>
        <taxon>Bacillati</taxon>
        <taxon>Bacillota</taxon>
        <taxon>Clostridia</taxon>
        <taxon>Eubacteriales</taxon>
        <taxon>Peptococcaceae</taxon>
        <taxon>Desulforamulus</taxon>
    </lineage>
</organism>
<dbReference type="EMBL" id="AWQQ01000020">
    <property type="protein sequence ID" value="PHJ39446.1"/>
    <property type="molecule type" value="Genomic_DNA"/>
</dbReference>
<gene>
    <name evidence="2" type="ORF">P378_03290</name>
</gene>
<evidence type="ECO:0000313" key="3">
    <source>
        <dbReference type="Proteomes" id="UP000222564"/>
    </source>
</evidence>
<name>A0A2C6MIY3_9FIRM</name>
<feature type="transmembrane region" description="Helical" evidence="1">
    <location>
        <begin position="70"/>
        <end position="91"/>
    </location>
</feature>
<sequence>MSDVGALGLLFAISSLTIMITFIALGGLYLLFSYGLYRLADRAGVQNSWLAFIPFVQYYTMGKVIKEVRICNFVIPHLEWVLLLAPVVYAILAQIPFANILAGVACFLFYVIVTYHLFKKYSQNAVLMTVIGLLLPFMYAVFVFAIRNNAPLKVKTLNGVMS</sequence>
<keyword evidence="1" id="KW-1133">Transmembrane helix</keyword>
<dbReference type="OrthoDB" id="2881369at2"/>
<feature type="transmembrane region" description="Helical" evidence="1">
    <location>
        <begin position="125"/>
        <end position="146"/>
    </location>
</feature>
<keyword evidence="1" id="KW-0812">Transmembrane</keyword>
<reference evidence="2 3" key="1">
    <citation type="submission" date="2013-09" db="EMBL/GenBank/DDBJ databases">
        <title>Biodegradation of hydrocarbons in the deep terrestrial subsurface : characterization of a microbial consortium composed of two Desulfotomaculum species originating from a deep geological formation.</title>
        <authorList>
            <person name="Aullo T."/>
            <person name="Berlendis S."/>
            <person name="Lascourreges J.-F."/>
            <person name="Dessort D."/>
            <person name="Saint-Laurent S."/>
            <person name="Schraauwers B."/>
            <person name="Mas J."/>
            <person name="Magot M."/>
            <person name="Ranchou-Peyruse A."/>
        </authorList>
    </citation>
    <scope>NUCLEOTIDE SEQUENCE [LARGE SCALE GENOMIC DNA]</scope>
    <source>
        <strain evidence="2 3">Bs107</strain>
    </source>
</reference>
<comment type="caution">
    <text evidence="2">The sequence shown here is derived from an EMBL/GenBank/DDBJ whole genome shotgun (WGS) entry which is preliminary data.</text>
</comment>
<evidence type="ECO:0000313" key="2">
    <source>
        <dbReference type="EMBL" id="PHJ39446.1"/>
    </source>
</evidence>
<dbReference type="RefSeq" id="WP_099082207.1">
    <property type="nucleotide sequence ID" value="NZ_AWQQ01000020.1"/>
</dbReference>
<proteinExistence type="predicted"/>
<protein>
    <submittedName>
        <fullName evidence="2">Uncharacterized protein</fullName>
    </submittedName>
</protein>
<keyword evidence="1" id="KW-0472">Membrane</keyword>
<dbReference type="AlphaFoldDB" id="A0A2C6MIY3"/>